<evidence type="ECO:0000313" key="2">
    <source>
        <dbReference type="Proteomes" id="UP000295083"/>
    </source>
</evidence>
<reference evidence="1 2" key="1">
    <citation type="submission" date="2018-11" db="EMBL/GenBank/DDBJ databases">
        <title>Genome sequence and assembly of Colletotrichum spinosum.</title>
        <authorList>
            <person name="Gan P."/>
            <person name="Shirasu K."/>
        </authorList>
    </citation>
    <scope>NUCLEOTIDE SEQUENCE [LARGE SCALE GENOMIC DNA]</scope>
    <source>
        <strain evidence="1 2">CBS 515.97</strain>
    </source>
</reference>
<proteinExistence type="predicted"/>
<comment type="caution">
    <text evidence="1">The sequence shown here is derived from an EMBL/GenBank/DDBJ whole genome shotgun (WGS) entry which is preliminary data.</text>
</comment>
<sequence length="81" mass="9254">MSRAAMQVGLRQLTWALSWMQMREMKLEAIAPETRFACYLYADEIGLWPGMASGKRRKRLVSIRTRPASQSHVVDGVDNVE</sequence>
<keyword evidence="2" id="KW-1185">Reference proteome</keyword>
<organism evidence="1 2">
    <name type="scientific">Colletotrichum spinosum</name>
    <dbReference type="NCBI Taxonomy" id="1347390"/>
    <lineage>
        <taxon>Eukaryota</taxon>
        <taxon>Fungi</taxon>
        <taxon>Dikarya</taxon>
        <taxon>Ascomycota</taxon>
        <taxon>Pezizomycotina</taxon>
        <taxon>Sordariomycetes</taxon>
        <taxon>Hypocreomycetidae</taxon>
        <taxon>Glomerellales</taxon>
        <taxon>Glomerellaceae</taxon>
        <taxon>Colletotrichum</taxon>
        <taxon>Colletotrichum orbiculare species complex</taxon>
    </lineage>
</organism>
<dbReference type="AlphaFoldDB" id="A0A4R8QI72"/>
<gene>
    <name evidence="1" type="ORF">C8035_v009941</name>
</gene>
<dbReference type="EMBL" id="QAPG01000044">
    <property type="protein sequence ID" value="TDZ35205.1"/>
    <property type="molecule type" value="Genomic_DNA"/>
</dbReference>
<dbReference type="Proteomes" id="UP000295083">
    <property type="component" value="Unassembled WGS sequence"/>
</dbReference>
<protein>
    <submittedName>
        <fullName evidence="1">Uncharacterized protein</fullName>
    </submittedName>
</protein>
<name>A0A4R8QI72_9PEZI</name>
<accession>A0A4R8QI72</accession>
<evidence type="ECO:0000313" key="1">
    <source>
        <dbReference type="EMBL" id="TDZ35205.1"/>
    </source>
</evidence>